<organism evidence="2 3">
    <name type="scientific">Sparassis crispa</name>
    <dbReference type="NCBI Taxonomy" id="139825"/>
    <lineage>
        <taxon>Eukaryota</taxon>
        <taxon>Fungi</taxon>
        <taxon>Dikarya</taxon>
        <taxon>Basidiomycota</taxon>
        <taxon>Agaricomycotina</taxon>
        <taxon>Agaricomycetes</taxon>
        <taxon>Polyporales</taxon>
        <taxon>Sparassidaceae</taxon>
        <taxon>Sparassis</taxon>
    </lineage>
</organism>
<evidence type="ECO:0000313" key="2">
    <source>
        <dbReference type="EMBL" id="GBE81207.1"/>
    </source>
</evidence>
<feature type="compositionally biased region" description="Polar residues" evidence="1">
    <location>
        <begin position="773"/>
        <end position="784"/>
    </location>
</feature>
<dbReference type="EMBL" id="BFAD01000003">
    <property type="protein sequence ID" value="GBE81207.1"/>
    <property type="molecule type" value="Genomic_DNA"/>
</dbReference>
<protein>
    <submittedName>
        <fullName evidence="2">Uncharacterized protein</fullName>
    </submittedName>
</protein>
<feature type="region of interest" description="Disordered" evidence="1">
    <location>
        <begin position="614"/>
        <end position="736"/>
    </location>
</feature>
<dbReference type="OrthoDB" id="3033167at2759"/>
<gene>
    <name evidence="2" type="ORF">SCP_0309340</name>
</gene>
<feature type="compositionally biased region" description="Acidic residues" evidence="1">
    <location>
        <begin position="673"/>
        <end position="682"/>
    </location>
</feature>
<feature type="region of interest" description="Disordered" evidence="1">
    <location>
        <begin position="772"/>
        <end position="795"/>
    </location>
</feature>
<feature type="region of interest" description="Disordered" evidence="1">
    <location>
        <begin position="410"/>
        <end position="484"/>
    </location>
</feature>
<feature type="compositionally biased region" description="Basic residues" evidence="1">
    <location>
        <begin position="69"/>
        <end position="80"/>
    </location>
</feature>
<dbReference type="GeneID" id="38778124"/>
<accession>A0A401GG89</accession>
<keyword evidence="3" id="KW-1185">Reference proteome</keyword>
<feature type="compositionally biased region" description="Basic and acidic residues" evidence="1">
    <location>
        <begin position="684"/>
        <end position="707"/>
    </location>
</feature>
<comment type="caution">
    <text evidence="2">The sequence shown here is derived from an EMBL/GenBank/DDBJ whole genome shotgun (WGS) entry which is preliminary data.</text>
</comment>
<dbReference type="AlphaFoldDB" id="A0A401GG89"/>
<feature type="region of interest" description="Disordered" evidence="1">
    <location>
        <begin position="68"/>
        <end position="95"/>
    </location>
</feature>
<evidence type="ECO:0000313" key="3">
    <source>
        <dbReference type="Proteomes" id="UP000287166"/>
    </source>
</evidence>
<sequence length="795" mass="86679">MPTYADSFVSDIDTLSILSGISGTRAYGPRKRADNDSSSVLGQPVSRRKTYGLNSRFDRMMDTVNVLHTHSKPRSSRRRAVSSSSGTSYDLPQTPVGAYSDLSEGRLGQGFSVLKMKTSVERMEGFYDERHANGDGEVKVGATRRSRPPLPPWLCNTVLSLDVHHPLRVLLPSIVTDGVQGSSSPLTVNHHNDFPPVPLLQNAEPDEPVFAFYPPRAGFEMPPPRPMTRVIGVDNAANEQDDHAFPLAAVTQEGILDVAQSPAEESWVASLLADEGLSGATDPLPFSTAGPTVLLSSISPTQSSVPVAVRPTPRSHSNVLDPAHFDASIPDEALDLLPYSKPGPLVPLRSFHPNTRIPAMLPSPTISCPHIDDSLSPVMPIETRRNNPETHTHSRSRLQHTKRDYAQAFEGEATPQLILRRPIPKSRSNSSLDFSDSPKLNHTGLHSALGRQPTLVLKPEPTPRIKPYSIPGPAHGHRPPSVSPKRVYFEAPAEDPCSSDPVEEDDYMLALDYRNGDVDVDVEALDFKWEKFDPGAEVKSVSHNVPEERHYDSDDNVFSFAFSSDSNSHMLATPPLPTADDTSHILDEAQHATVVYGDEDDELYWNEVTAWSDAHGEHSRTPPGDSDNPGGHTGEEEIIQASSSLSTPPRGPSFAPAPGIFISPLRGGQEAQQEQEQEEQQDDGPARKVDEMENETRDITTDQDAKTSENPVLSRATVTPVRGYMPDDIGSPNRLQAENGANRAGIAEEQDGAVSTHEVGVDAYEDVQALELDSSQMTNDSIESWTEAEKNDSEG</sequence>
<evidence type="ECO:0000256" key="1">
    <source>
        <dbReference type="SAM" id="MobiDB-lite"/>
    </source>
</evidence>
<dbReference type="RefSeq" id="XP_027612120.1">
    <property type="nucleotide sequence ID" value="XM_027756319.1"/>
</dbReference>
<dbReference type="Proteomes" id="UP000287166">
    <property type="component" value="Unassembled WGS sequence"/>
</dbReference>
<feature type="compositionally biased region" description="Low complexity" evidence="1">
    <location>
        <begin position="426"/>
        <end position="437"/>
    </location>
</feature>
<dbReference type="InParanoid" id="A0A401GG89"/>
<proteinExistence type="predicted"/>
<reference evidence="2 3" key="1">
    <citation type="journal article" date="2018" name="Sci. Rep.">
        <title>Genome sequence of the cauliflower mushroom Sparassis crispa (Hanabiratake) and its association with beneficial usage.</title>
        <authorList>
            <person name="Kiyama R."/>
            <person name="Furutani Y."/>
            <person name="Kawaguchi K."/>
            <person name="Nakanishi T."/>
        </authorList>
    </citation>
    <scope>NUCLEOTIDE SEQUENCE [LARGE SCALE GENOMIC DNA]</scope>
</reference>
<name>A0A401GG89_9APHY</name>